<dbReference type="Proteomes" id="UP000310374">
    <property type="component" value="Unassembled WGS sequence"/>
</dbReference>
<dbReference type="GO" id="GO:0140580">
    <property type="term" value="F:mitochondrion autophagosome adaptor activity"/>
    <property type="evidence" value="ECO:0007669"/>
    <property type="project" value="InterPro"/>
</dbReference>
<accession>A0AB74K4T6</accession>
<gene>
    <name evidence="2" type="ORF">D6D12_01188</name>
</gene>
<proteinExistence type="predicted"/>
<dbReference type="EMBL" id="QZAT01000007">
    <property type="protein sequence ID" value="THX34068.1"/>
    <property type="molecule type" value="Genomic_DNA"/>
</dbReference>
<feature type="region of interest" description="Disordered" evidence="1">
    <location>
        <begin position="73"/>
        <end position="122"/>
    </location>
</feature>
<comment type="caution">
    <text evidence="2">The sequence shown here is derived from an EMBL/GenBank/DDBJ whole genome shotgun (WGS) entry which is preliminary data.</text>
</comment>
<dbReference type="InterPro" id="IPR013898">
    <property type="entry name" value="Atg43"/>
</dbReference>
<feature type="compositionally biased region" description="Acidic residues" evidence="1">
    <location>
        <begin position="98"/>
        <end position="114"/>
    </location>
</feature>
<dbReference type="Pfam" id="PF08589">
    <property type="entry name" value="ATG43"/>
    <property type="match status" value="1"/>
</dbReference>
<organism evidence="2 3">
    <name type="scientific">Aureobasidium pullulans</name>
    <name type="common">Black yeast</name>
    <name type="synonym">Pullularia pullulans</name>
    <dbReference type="NCBI Taxonomy" id="5580"/>
    <lineage>
        <taxon>Eukaryota</taxon>
        <taxon>Fungi</taxon>
        <taxon>Dikarya</taxon>
        <taxon>Ascomycota</taxon>
        <taxon>Pezizomycotina</taxon>
        <taxon>Dothideomycetes</taxon>
        <taxon>Dothideomycetidae</taxon>
        <taxon>Dothideales</taxon>
        <taxon>Saccotheciaceae</taxon>
        <taxon>Aureobasidium</taxon>
    </lineage>
</organism>
<dbReference type="PANTHER" id="PTHR38699">
    <property type="entry name" value="CHROMOSOME 1, WHOLE GENOME SHOTGUN SEQUENCE"/>
    <property type="match status" value="1"/>
</dbReference>
<dbReference type="GO" id="GO:0000423">
    <property type="term" value="P:mitophagy"/>
    <property type="evidence" value="ECO:0007669"/>
    <property type="project" value="InterPro"/>
</dbReference>
<evidence type="ECO:0000256" key="1">
    <source>
        <dbReference type="SAM" id="MobiDB-lite"/>
    </source>
</evidence>
<evidence type="ECO:0000313" key="3">
    <source>
        <dbReference type="Proteomes" id="UP000310374"/>
    </source>
</evidence>
<protein>
    <submittedName>
        <fullName evidence="2">DUF1770-domain-containing protein</fullName>
    </submittedName>
</protein>
<reference evidence="2 3" key="1">
    <citation type="submission" date="2018-10" db="EMBL/GenBank/DDBJ databases">
        <title>Fifty Aureobasidium pullulans genomes reveal a recombining polyextremotolerant generalist.</title>
        <authorList>
            <person name="Gostincar C."/>
            <person name="Turk M."/>
            <person name="Zajc J."/>
            <person name="Gunde-Cimerman N."/>
        </authorList>
    </citation>
    <scope>NUCLEOTIDE SEQUENCE [LARGE SCALE GENOMIC DNA]</scope>
    <source>
        <strain evidence="2 3">EXF-10081</strain>
    </source>
</reference>
<evidence type="ECO:0000313" key="2">
    <source>
        <dbReference type="EMBL" id="THX34068.1"/>
    </source>
</evidence>
<name>A0AB74K4T6_AURPU</name>
<dbReference type="PANTHER" id="PTHR38699:SF1">
    <property type="entry name" value="MITOPHAGY RECEPTOR ATG43"/>
    <property type="match status" value="1"/>
</dbReference>
<dbReference type="AlphaFoldDB" id="A0AB74K4T6"/>
<sequence length="240" mass="27169">MTTLSTEQTYSGHLATLFEVRTVIHQLAATTTCHDLPRPAEHTNHINLHNKTCAMADEPIIQLAETIQTASINRHPSPAHDANPSTAASMKQPVRLDDDPDLDTLPDDIDDDEIPVSVLRPSPRSKQFPPLPDLRFEQSYLASIQHADTWQSVAWITFRDQLFMPLTQGLLWTLVVAGWRNWNTVHNTSHNFSGSSIGARLRRWWWKTNNWSIPRSSLRDQRLAGKVQKYYQAESSAGAD</sequence>